<dbReference type="RefSeq" id="WP_173804438.1">
    <property type="nucleotide sequence ID" value="NZ_JABSNM010000004.1"/>
</dbReference>
<dbReference type="PROSITE" id="PS51257">
    <property type="entry name" value="PROKAR_LIPOPROTEIN"/>
    <property type="match status" value="1"/>
</dbReference>
<feature type="chain" id="PRO_5046915476" description="Periplasmic heavy metal sensor" evidence="2">
    <location>
        <begin position="24"/>
        <end position="202"/>
    </location>
</feature>
<organism evidence="3 4">
    <name type="scientific">Sphaerotilus uruguayifluvii</name>
    <dbReference type="NCBI Taxonomy" id="2735897"/>
    <lineage>
        <taxon>Bacteria</taxon>
        <taxon>Pseudomonadati</taxon>
        <taxon>Pseudomonadota</taxon>
        <taxon>Betaproteobacteria</taxon>
        <taxon>Burkholderiales</taxon>
        <taxon>Sphaerotilaceae</taxon>
        <taxon>Sphaerotilus</taxon>
    </lineage>
</organism>
<gene>
    <name evidence="3" type="ORF">HNQ01_001172</name>
</gene>
<feature type="region of interest" description="Disordered" evidence="1">
    <location>
        <begin position="107"/>
        <end position="127"/>
    </location>
</feature>
<feature type="signal peptide" evidence="2">
    <location>
        <begin position="1"/>
        <end position="23"/>
    </location>
</feature>
<dbReference type="Gene3D" id="1.20.120.1490">
    <property type="match status" value="1"/>
</dbReference>
<evidence type="ECO:0008006" key="5">
    <source>
        <dbReference type="Google" id="ProtNLM"/>
    </source>
</evidence>
<feature type="compositionally biased region" description="Basic and acidic residues" evidence="1">
    <location>
        <begin position="34"/>
        <end position="45"/>
    </location>
</feature>
<proteinExistence type="predicted"/>
<evidence type="ECO:0000313" key="3">
    <source>
        <dbReference type="EMBL" id="NRT55460.1"/>
    </source>
</evidence>
<reference evidence="3 4" key="1">
    <citation type="submission" date="2020-05" db="EMBL/GenBank/DDBJ databases">
        <title>Genomic Encyclopedia of Type Strains, Phase IV (KMG-V): Genome sequencing to study the core and pangenomes of soil and plant-associated prokaryotes.</title>
        <authorList>
            <person name="Whitman W."/>
        </authorList>
    </citation>
    <scope>NUCLEOTIDE SEQUENCE [LARGE SCALE GENOMIC DNA]</scope>
    <source>
        <strain evidence="3 4">C29</strain>
    </source>
</reference>
<feature type="compositionally biased region" description="Basic and acidic residues" evidence="1">
    <location>
        <begin position="52"/>
        <end position="62"/>
    </location>
</feature>
<evidence type="ECO:0000256" key="1">
    <source>
        <dbReference type="SAM" id="MobiDB-lite"/>
    </source>
</evidence>
<feature type="region of interest" description="Disordered" evidence="1">
    <location>
        <begin position="27"/>
        <end position="62"/>
    </location>
</feature>
<accession>A0ABX2G229</accession>
<keyword evidence="2" id="KW-0732">Signal</keyword>
<dbReference type="EMBL" id="JABSNM010000004">
    <property type="protein sequence ID" value="NRT55460.1"/>
    <property type="molecule type" value="Genomic_DNA"/>
</dbReference>
<evidence type="ECO:0000313" key="4">
    <source>
        <dbReference type="Proteomes" id="UP001516061"/>
    </source>
</evidence>
<protein>
    <recommendedName>
        <fullName evidence="5">Periplasmic heavy metal sensor</fullName>
    </recommendedName>
</protein>
<dbReference type="Proteomes" id="UP001516061">
    <property type="component" value="Unassembled WGS sequence"/>
</dbReference>
<comment type="caution">
    <text evidence="3">The sequence shown here is derived from an EMBL/GenBank/DDBJ whole genome shotgun (WGS) entry which is preliminary data.</text>
</comment>
<name>A0ABX2G229_9BURK</name>
<sequence>MRTWIQRSLIGVSGAVLVFGLSACGSAPFGGDGPGDRGHGPDGDGPRMGMMEGHRHDGPRSEADMQKMRERMVERVTAQLELDAAQKEKFVRLLDTMHAQRQAMAGGAAARGEPGRPGPGGPGGMLPPEQMKELVKGERFDRTRAQALVDERTQAARAAAPQVIAAMGDFYDSLKPAQQVKVREFLDRAPMGRGFFGGHRHG</sequence>
<keyword evidence="4" id="KW-1185">Reference proteome</keyword>
<evidence type="ECO:0000256" key="2">
    <source>
        <dbReference type="SAM" id="SignalP"/>
    </source>
</evidence>